<dbReference type="InterPro" id="IPR021247">
    <property type="entry name" value="DUF2785"/>
</dbReference>
<protein>
    <submittedName>
        <fullName evidence="1">DUF2785 domain-containing protein</fullName>
    </submittedName>
</protein>
<accession>A0ABW4QKE4</accession>
<dbReference type="RefSeq" id="WP_204890246.1">
    <property type="nucleotide sequence ID" value="NZ_JBHUFW010000011.1"/>
</dbReference>
<organism evidence="1 2">
    <name type="scientific">Planococcus chinensis</name>
    <dbReference type="NCBI Taxonomy" id="272917"/>
    <lineage>
        <taxon>Bacteria</taxon>
        <taxon>Bacillati</taxon>
        <taxon>Bacillota</taxon>
        <taxon>Bacilli</taxon>
        <taxon>Bacillales</taxon>
        <taxon>Caryophanaceae</taxon>
        <taxon>Planococcus</taxon>
    </lineage>
</organism>
<sequence>MLKERLKEIKAMPLEELQCLNGQQRDELTAAMLEAIGSTDEELRDGLIYSIFYRLAAEGVLTDRELASILEVCLDEGHLFYKIDEPSDDAVFTRSFSSLVIALVLCQDKTRKFLPPAKVEQVFHRSVEYLQREQDIRGFVEGKGWAHSIAHGADMLAEAAGHPGIDLDCAEETLKAVGAGLFKQGHYSNEEDDRLIFVIEALIAKGFPDERLSEWIASVFEKLQAIHEKEKYSAGFFRNKTNVLNFAKTLYFRLVFRGGNPAAKERITENLEHWHGVLYGRTS</sequence>
<gene>
    <name evidence="1" type="ORF">ACFSDB_13095</name>
</gene>
<dbReference type="EMBL" id="JBHUFW010000011">
    <property type="protein sequence ID" value="MFD1863839.1"/>
    <property type="molecule type" value="Genomic_DNA"/>
</dbReference>
<dbReference type="Proteomes" id="UP001597273">
    <property type="component" value="Unassembled WGS sequence"/>
</dbReference>
<keyword evidence="2" id="KW-1185">Reference proteome</keyword>
<name>A0ABW4QKE4_9BACL</name>
<evidence type="ECO:0000313" key="1">
    <source>
        <dbReference type="EMBL" id="MFD1863839.1"/>
    </source>
</evidence>
<comment type="caution">
    <text evidence="1">The sequence shown here is derived from an EMBL/GenBank/DDBJ whole genome shotgun (WGS) entry which is preliminary data.</text>
</comment>
<dbReference type="Pfam" id="PF10978">
    <property type="entry name" value="DUF2785"/>
    <property type="match status" value="1"/>
</dbReference>
<proteinExistence type="predicted"/>
<reference evidence="2" key="1">
    <citation type="journal article" date="2019" name="Int. J. Syst. Evol. Microbiol.">
        <title>The Global Catalogue of Microorganisms (GCM) 10K type strain sequencing project: providing services to taxonomists for standard genome sequencing and annotation.</title>
        <authorList>
            <consortium name="The Broad Institute Genomics Platform"/>
            <consortium name="The Broad Institute Genome Sequencing Center for Infectious Disease"/>
            <person name="Wu L."/>
            <person name="Ma J."/>
        </authorList>
    </citation>
    <scope>NUCLEOTIDE SEQUENCE [LARGE SCALE GENOMIC DNA]</scope>
    <source>
        <strain evidence="2">CGMCC 1.15475</strain>
    </source>
</reference>
<evidence type="ECO:0000313" key="2">
    <source>
        <dbReference type="Proteomes" id="UP001597273"/>
    </source>
</evidence>